<accession>A0A0A8XZH4</accession>
<name>A0A0A8XZH4_ARUDO</name>
<evidence type="ECO:0000313" key="1">
    <source>
        <dbReference type="EMBL" id="JAD18138.1"/>
    </source>
</evidence>
<dbReference type="EMBL" id="GBRH01279757">
    <property type="protein sequence ID" value="JAD18138.1"/>
    <property type="molecule type" value="Transcribed_RNA"/>
</dbReference>
<protein>
    <submittedName>
        <fullName evidence="1">Uncharacterized protein</fullName>
    </submittedName>
</protein>
<sequence>MLLTTCSVINHLICSLYNSKEEKMNDLQCTELLFSSRGSCVMLNISTTLL</sequence>
<organism evidence="1">
    <name type="scientific">Arundo donax</name>
    <name type="common">Giant reed</name>
    <name type="synonym">Donax arundinaceus</name>
    <dbReference type="NCBI Taxonomy" id="35708"/>
    <lineage>
        <taxon>Eukaryota</taxon>
        <taxon>Viridiplantae</taxon>
        <taxon>Streptophyta</taxon>
        <taxon>Embryophyta</taxon>
        <taxon>Tracheophyta</taxon>
        <taxon>Spermatophyta</taxon>
        <taxon>Magnoliopsida</taxon>
        <taxon>Liliopsida</taxon>
        <taxon>Poales</taxon>
        <taxon>Poaceae</taxon>
        <taxon>PACMAD clade</taxon>
        <taxon>Arundinoideae</taxon>
        <taxon>Arundineae</taxon>
        <taxon>Arundo</taxon>
    </lineage>
</organism>
<reference evidence="1" key="2">
    <citation type="journal article" date="2015" name="Data Brief">
        <title>Shoot transcriptome of the giant reed, Arundo donax.</title>
        <authorList>
            <person name="Barrero R.A."/>
            <person name="Guerrero F.D."/>
            <person name="Moolhuijzen P."/>
            <person name="Goolsby J.A."/>
            <person name="Tidwell J."/>
            <person name="Bellgard S.E."/>
            <person name="Bellgard M.I."/>
        </authorList>
    </citation>
    <scope>NUCLEOTIDE SEQUENCE</scope>
    <source>
        <tissue evidence="1">Shoot tissue taken approximately 20 cm above the soil surface</tissue>
    </source>
</reference>
<proteinExistence type="predicted"/>
<dbReference type="AlphaFoldDB" id="A0A0A8XZH4"/>
<reference evidence="1" key="1">
    <citation type="submission" date="2014-09" db="EMBL/GenBank/DDBJ databases">
        <authorList>
            <person name="Magalhaes I.L.F."/>
            <person name="Oliveira U."/>
            <person name="Santos F.R."/>
            <person name="Vidigal T.H.D.A."/>
            <person name="Brescovit A.D."/>
            <person name="Santos A.J."/>
        </authorList>
    </citation>
    <scope>NUCLEOTIDE SEQUENCE</scope>
    <source>
        <tissue evidence="1">Shoot tissue taken approximately 20 cm above the soil surface</tissue>
    </source>
</reference>